<dbReference type="AlphaFoldDB" id="A0A1R2CJM9"/>
<dbReference type="PRINTS" id="PR01463">
    <property type="entry name" value="EAGCHANLFMLY"/>
</dbReference>
<name>A0A1R2CJM9_9CILI</name>
<sequence>MINNHSNSMITFRTEIDSPTIKQGYEIILLPDGRFKAYWNILMIIAMLYSIIAAPYQIAFIDIEIYTLYVFDLIIDSFFFIDIILSCFTGYYDEKNNLIKDKKLIFLNYLKSWLIFDFIASFPMQLVFENDNKYNSLLRVTRMQRLYRVLRIAKVLRLIKVFKNKDQRKYINLILKVSIGLERLIYFLLLLGVIIHIIACMWVFLGKMYYDSPDNWISRFRFQDYDNLDLYIVSMYWAITTLVTVGYGDISATNTAERCYCFAVMVTGIILYSYTISSISSIISTLDTRKAILNKKLELLGHIARKYRINSAFHSKLTQALEYEHKNNDKELEEILEDLPSSLKQRLLHIIFEQKISKNFFFTEKTLAFTAWVATRLKPLKIDKKEFVYKESEFATDMYFIIKSFASMMIKRNNDFFPFIVLYENYYFGEVDLLFSVNKTHLNTVYSEDGCELLTLSRENFEELLSCFEDEAIEICIKSRERLDRINQKLLKAKKEIESKFDVTAVPSLPENRPMDINEIKSNARKNIENTSLVRTTTMYKNIAEMKNPDSTVTGMKRKINNLSSGLENINGLSNIILEHIAAREKEED</sequence>
<dbReference type="SUPFAM" id="SSF81324">
    <property type="entry name" value="Voltage-gated potassium channels"/>
    <property type="match status" value="1"/>
</dbReference>
<dbReference type="InterPro" id="IPR005821">
    <property type="entry name" value="Ion_trans_dom"/>
</dbReference>
<dbReference type="EMBL" id="MPUH01000131">
    <property type="protein sequence ID" value="OMJ89207.1"/>
    <property type="molecule type" value="Genomic_DNA"/>
</dbReference>
<comment type="caution">
    <text evidence="10">The sequence shown here is derived from an EMBL/GenBank/DDBJ whole genome shotgun (WGS) entry which is preliminary data.</text>
</comment>
<dbReference type="GO" id="GO:0005249">
    <property type="term" value="F:voltage-gated potassium channel activity"/>
    <property type="evidence" value="ECO:0007669"/>
    <property type="project" value="InterPro"/>
</dbReference>
<dbReference type="Gene3D" id="2.60.120.10">
    <property type="entry name" value="Jelly Rolls"/>
    <property type="match status" value="1"/>
</dbReference>
<feature type="transmembrane region" description="Helical" evidence="8">
    <location>
        <begin position="230"/>
        <end position="248"/>
    </location>
</feature>
<evidence type="ECO:0000256" key="8">
    <source>
        <dbReference type="SAM" id="Phobius"/>
    </source>
</evidence>
<dbReference type="OrthoDB" id="421226at2759"/>
<keyword evidence="7" id="KW-0407">Ion channel</keyword>
<keyword evidence="11" id="KW-1185">Reference proteome</keyword>
<evidence type="ECO:0000313" key="11">
    <source>
        <dbReference type="Proteomes" id="UP000187209"/>
    </source>
</evidence>
<dbReference type="PROSITE" id="PS50042">
    <property type="entry name" value="CNMP_BINDING_3"/>
    <property type="match status" value="1"/>
</dbReference>
<feature type="transmembrane region" description="Helical" evidence="8">
    <location>
        <begin position="260"/>
        <end position="283"/>
    </location>
</feature>
<feature type="transmembrane region" description="Helical" evidence="8">
    <location>
        <begin position="68"/>
        <end position="92"/>
    </location>
</feature>
<dbReference type="InterPro" id="IPR003938">
    <property type="entry name" value="K_chnl_volt-dep_EAG/ELK/ERG"/>
</dbReference>
<feature type="transmembrane region" description="Helical" evidence="8">
    <location>
        <begin position="104"/>
        <end position="126"/>
    </location>
</feature>
<evidence type="ECO:0000256" key="7">
    <source>
        <dbReference type="ARBA" id="ARBA00023303"/>
    </source>
</evidence>
<dbReference type="PANTHER" id="PTHR47823:SF9">
    <property type="entry name" value="CHROMOSOME UNDETERMINED SCAFFOLD_10, WHOLE GENOME SHOTGUN SEQUENCE"/>
    <property type="match status" value="1"/>
</dbReference>
<accession>A0A1R2CJM9</accession>
<dbReference type="PANTHER" id="PTHR47823">
    <property type="entry name" value="ION_TRANS DOMAIN-CONTAINING PROTEIN"/>
    <property type="match status" value="1"/>
</dbReference>
<dbReference type="Pfam" id="PF00520">
    <property type="entry name" value="Ion_trans"/>
    <property type="match status" value="1"/>
</dbReference>
<dbReference type="InterPro" id="IPR018490">
    <property type="entry name" value="cNMP-bd_dom_sf"/>
</dbReference>
<evidence type="ECO:0000256" key="4">
    <source>
        <dbReference type="ARBA" id="ARBA00022989"/>
    </source>
</evidence>
<keyword evidence="6 8" id="KW-0472">Membrane</keyword>
<dbReference type="FunFam" id="1.10.287.70:FF:000123">
    <property type="entry name" value="Potassium channel KAT3"/>
    <property type="match status" value="1"/>
</dbReference>
<keyword evidence="4 8" id="KW-1133">Transmembrane helix</keyword>
<evidence type="ECO:0000259" key="9">
    <source>
        <dbReference type="PROSITE" id="PS50042"/>
    </source>
</evidence>
<keyword evidence="5" id="KW-0406">Ion transport</keyword>
<dbReference type="CDD" id="cd00038">
    <property type="entry name" value="CAP_ED"/>
    <property type="match status" value="1"/>
</dbReference>
<evidence type="ECO:0000256" key="2">
    <source>
        <dbReference type="ARBA" id="ARBA00022448"/>
    </source>
</evidence>
<reference evidence="10 11" key="1">
    <citation type="submission" date="2016-11" db="EMBL/GenBank/DDBJ databases">
        <title>The macronuclear genome of Stentor coeruleus: a giant cell with tiny introns.</title>
        <authorList>
            <person name="Slabodnick M."/>
            <person name="Ruby J.G."/>
            <person name="Reiff S.B."/>
            <person name="Swart E.C."/>
            <person name="Gosai S."/>
            <person name="Prabakaran S."/>
            <person name="Witkowska E."/>
            <person name="Larue G.E."/>
            <person name="Fisher S."/>
            <person name="Freeman R.M."/>
            <person name="Gunawardena J."/>
            <person name="Chu W."/>
            <person name="Stover N.A."/>
            <person name="Gregory B.D."/>
            <person name="Nowacki M."/>
            <person name="Derisi J."/>
            <person name="Roy S.W."/>
            <person name="Marshall W.F."/>
            <person name="Sood P."/>
        </authorList>
    </citation>
    <scope>NUCLEOTIDE SEQUENCE [LARGE SCALE GENOMIC DNA]</scope>
    <source>
        <strain evidence="10">WM001</strain>
    </source>
</reference>
<organism evidence="10 11">
    <name type="scientific">Stentor coeruleus</name>
    <dbReference type="NCBI Taxonomy" id="5963"/>
    <lineage>
        <taxon>Eukaryota</taxon>
        <taxon>Sar</taxon>
        <taxon>Alveolata</taxon>
        <taxon>Ciliophora</taxon>
        <taxon>Postciliodesmatophora</taxon>
        <taxon>Heterotrichea</taxon>
        <taxon>Heterotrichida</taxon>
        <taxon>Stentoridae</taxon>
        <taxon>Stentor</taxon>
    </lineage>
</organism>
<evidence type="ECO:0000256" key="6">
    <source>
        <dbReference type="ARBA" id="ARBA00023136"/>
    </source>
</evidence>
<feature type="domain" description="Cyclic nucleotide-binding" evidence="9">
    <location>
        <begin position="361"/>
        <end position="465"/>
    </location>
</feature>
<gene>
    <name evidence="10" type="ORF">SteCoe_8684</name>
</gene>
<evidence type="ECO:0000256" key="5">
    <source>
        <dbReference type="ARBA" id="ARBA00023065"/>
    </source>
</evidence>
<comment type="subcellular location">
    <subcellularLocation>
        <location evidence="1">Membrane</location>
        <topology evidence="1">Multi-pass membrane protein</topology>
    </subcellularLocation>
</comment>
<dbReference type="InterPro" id="IPR000595">
    <property type="entry name" value="cNMP-bd_dom"/>
</dbReference>
<evidence type="ECO:0000256" key="1">
    <source>
        <dbReference type="ARBA" id="ARBA00004141"/>
    </source>
</evidence>
<protein>
    <recommendedName>
        <fullName evidence="9">Cyclic nucleotide-binding domain-containing protein</fullName>
    </recommendedName>
</protein>
<dbReference type="Pfam" id="PF00027">
    <property type="entry name" value="cNMP_binding"/>
    <property type="match status" value="1"/>
</dbReference>
<keyword evidence="2" id="KW-0813">Transport</keyword>
<proteinExistence type="predicted"/>
<feature type="transmembrane region" description="Helical" evidence="8">
    <location>
        <begin position="184"/>
        <end position="210"/>
    </location>
</feature>
<dbReference type="Proteomes" id="UP000187209">
    <property type="component" value="Unassembled WGS sequence"/>
</dbReference>
<keyword evidence="3 8" id="KW-0812">Transmembrane</keyword>
<feature type="transmembrane region" description="Helical" evidence="8">
    <location>
        <begin position="37"/>
        <end position="56"/>
    </location>
</feature>
<evidence type="ECO:0000313" key="10">
    <source>
        <dbReference type="EMBL" id="OMJ89207.1"/>
    </source>
</evidence>
<dbReference type="GO" id="GO:0016020">
    <property type="term" value="C:membrane"/>
    <property type="evidence" value="ECO:0007669"/>
    <property type="project" value="UniProtKB-SubCell"/>
</dbReference>
<dbReference type="SUPFAM" id="SSF51206">
    <property type="entry name" value="cAMP-binding domain-like"/>
    <property type="match status" value="1"/>
</dbReference>
<evidence type="ECO:0000256" key="3">
    <source>
        <dbReference type="ARBA" id="ARBA00022692"/>
    </source>
</evidence>
<dbReference type="InterPro" id="IPR014710">
    <property type="entry name" value="RmlC-like_jellyroll"/>
</dbReference>
<dbReference type="Gene3D" id="1.10.287.70">
    <property type="match status" value="1"/>
</dbReference>